<name>A0A1J5T719_9ARCH</name>
<keyword evidence="1" id="KW-0812">Transmembrane</keyword>
<comment type="caution">
    <text evidence="2">The sequence shown here is derived from an EMBL/GenBank/DDBJ whole genome shotgun (WGS) entry which is preliminary data.</text>
</comment>
<evidence type="ECO:0000256" key="1">
    <source>
        <dbReference type="SAM" id="Phobius"/>
    </source>
</evidence>
<reference evidence="2 3" key="1">
    <citation type="submission" date="2016-08" db="EMBL/GenBank/DDBJ databases">
        <title>New Insights into Marine Group III Euryarchaeota, from dark to light.</title>
        <authorList>
            <person name="Haro-Moreno J.M."/>
            <person name="Rodriguez-Valera F."/>
            <person name="Lopez-Garcia P."/>
            <person name="Moreira D."/>
            <person name="Martin-Cuadrado A.B."/>
        </authorList>
    </citation>
    <scope>NUCLEOTIDE SEQUENCE [LARGE SCALE GENOMIC DNA]</scope>
    <source>
        <strain evidence="2">CG-Bathy1</strain>
    </source>
</reference>
<evidence type="ECO:0000313" key="2">
    <source>
        <dbReference type="EMBL" id="OIR16666.1"/>
    </source>
</evidence>
<proteinExistence type="predicted"/>
<keyword evidence="1" id="KW-1133">Transmembrane helix</keyword>
<gene>
    <name evidence="2" type="ORF">BEU04_01665</name>
</gene>
<feature type="transmembrane region" description="Helical" evidence="1">
    <location>
        <begin position="128"/>
        <end position="148"/>
    </location>
</feature>
<keyword evidence="1" id="KW-0472">Membrane</keyword>
<feature type="transmembrane region" description="Helical" evidence="1">
    <location>
        <begin position="38"/>
        <end position="58"/>
    </location>
</feature>
<accession>A0A1J5T719</accession>
<protein>
    <submittedName>
        <fullName evidence="2">Uncharacterized protein</fullName>
    </submittedName>
</protein>
<evidence type="ECO:0000313" key="3">
    <source>
        <dbReference type="Proteomes" id="UP000183815"/>
    </source>
</evidence>
<dbReference type="AlphaFoldDB" id="A0A1J5T719"/>
<feature type="transmembrane region" description="Helical" evidence="1">
    <location>
        <begin position="101"/>
        <end position="122"/>
    </location>
</feature>
<sequence>MSERKAFLDLPNLIVISIWFVALYLIFFMSRYDWSTMVLMRAAIVVCLFSGGMSWYVLKRKNKFSRTEREEEVMPAVGEVENIEKGVEGSKFVSEKTYRKITWITTIGGIVMFSIFLEYITYRSDYRIALISLLIGIAISSIPLFVNVKDDIENIMEKAERERQKAWRKGKVKPPNGET</sequence>
<dbReference type="EMBL" id="MIYU01000012">
    <property type="protein sequence ID" value="OIR16666.1"/>
    <property type="molecule type" value="Genomic_DNA"/>
</dbReference>
<feature type="transmembrane region" description="Helical" evidence="1">
    <location>
        <begin position="12"/>
        <end position="32"/>
    </location>
</feature>
<dbReference type="Proteomes" id="UP000183815">
    <property type="component" value="Unassembled WGS sequence"/>
</dbReference>
<organism evidence="2 3">
    <name type="scientific">Marine Group III euryarchaeote CG-Bathy1</name>
    <dbReference type="NCBI Taxonomy" id="1889001"/>
    <lineage>
        <taxon>Archaea</taxon>
        <taxon>Methanobacteriati</taxon>
        <taxon>Thermoplasmatota</taxon>
        <taxon>Thermoplasmata</taxon>
        <taxon>Candidatus Thermoprofundales</taxon>
    </lineage>
</organism>